<dbReference type="PANTHER" id="PTHR32089">
    <property type="entry name" value="METHYL-ACCEPTING CHEMOTAXIS PROTEIN MCPB"/>
    <property type="match status" value="1"/>
</dbReference>
<feature type="transmembrane region" description="Helical" evidence="4">
    <location>
        <begin position="52"/>
        <end position="73"/>
    </location>
</feature>
<keyword evidence="4" id="KW-0812">Transmembrane</keyword>
<dbReference type="Proteomes" id="UP000256971">
    <property type="component" value="Chromosome"/>
</dbReference>
<gene>
    <name evidence="8" type="ORF">DY252_18200</name>
</gene>
<dbReference type="InterPro" id="IPR032255">
    <property type="entry name" value="HBM"/>
</dbReference>
<keyword evidence="1 3" id="KW-0807">Transducer</keyword>
<evidence type="ECO:0000256" key="4">
    <source>
        <dbReference type="SAM" id="Phobius"/>
    </source>
</evidence>
<dbReference type="Gene3D" id="1.10.287.950">
    <property type="entry name" value="Methyl-accepting chemotaxis protein"/>
    <property type="match status" value="1"/>
</dbReference>
<evidence type="ECO:0000259" key="7">
    <source>
        <dbReference type="PROSITE" id="PS51753"/>
    </source>
</evidence>
<dbReference type="PANTHER" id="PTHR32089:SF112">
    <property type="entry name" value="LYSOZYME-LIKE PROTEIN-RELATED"/>
    <property type="match status" value="1"/>
</dbReference>
<dbReference type="Pfam" id="PF00672">
    <property type="entry name" value="HAMP"/>
    <property type="match status" value="1"/>
</dbReference>
<keyword evidence="9" id="KW-1185">Reference proteome</keyword>
<evidence type="ECO:0000259" key="6">
    <source>
        <dbReference type="PROSITE" id="PS50885"/>
    </source>
</evidence>
<dbReference type="PROSITE" id="PS51753">
    <property type="entry name" value="HBM"/>
    <property type="match status" value="1"/>
</dbReference>
<evidence type="ECO:0000313" key="9">
    <source>
        <dbReference type="Proteomes" id="UP000256971"/>
    </source>
</evidence>
<dbReference type="PROSITE" id="PS50885">
    <property type="entry name" value="HAMP"/>
    <property type="match status" value="1"/>
</dbReference>
<reference evidence="8 9" key="1">
    <citation type="submission" date="2018-08" db="EMBL/GenBank/DDBJ databases">
        <title>Complete genome sequence of type strain Thalassospira indica MCCC 1A01103T, isolated from isolated from deep seawater of the Indian Ocean.</title>
        <authorList>
            <person name="Liu Y."/>
        </authorList>
    </citation>
    <scope>NUCLEOTIDE SEQUENCE [LARGE SCALE GENOMIC DNA]</scope>
    <source>
        <strain evidence="8 9">PB8BT</strain>
    </source>
</reference>
<evidence type="ECO:0000256" key="2">
    <source>
        <dbReference type="ARBA" id="ARBA00029447"/>
    </source>
</evidence>
<keyword evidence="4" id="KW-1133">Transmembrane helix</keyword>
<evidence type="ECO:0000259" key="5">
    <source>
        <dbReference type="PROSITE" id="PS50111"/>
    </source>
</evidence>
<comment type="similarity">
    <text evidence="2">Belongs to the methyl-accepting chemotaxis (MCP) protein family.</text>
</comment>
<dbReference type="SMART" id="SM00304">
    <property type="entry name" value="HAMP"/>
    <property type="match status" value="1"/>
</dbReference>
<dbReference type="Gene3D" id="6.10.340.10">
    <property type="match status" value="1"/>
</dbReference>
<dbReference type="Pfam" id="PF00015">
    <property type="entry name" value="MCPsignal"/>
    <property type="match status" value="1"/>
</dbReference>
<dbReference type="PROSITE" id="PS50111">
    <property type="entry name" value="CHEMOTAXIS_TRANSDUC_2"/>
    <property type="match status" value="1"/>
</dbReference>
<dbReference type="PRINTS" id="PR00260">
    <property type="entry name" value="CHEMTRNSDUCR"/>
</dbReference>
<name>A0ABM6Y281_9PROT</name>
<dbReference type="EMBL" id="CP031555">
    <property type="protein sequence ID" value="AXO15940.1"/>
    <property type="molecule type" value="Genomic_DNA"/>
</dbReference>
<dbReference type="InterPro" id="IPR004089">
    <property type="entry name" value="MCPsignal_dom"/>
</dbReference>
<protein>
    <submittedName>
        <fullName evidence="8">Methyl-accepting chemotaxis protein</fullName>
    </submittedName>
</protein>
<evidence type="ECO:0000256" key="1">
    <source>
        <dbReference type="ARBA" id="ARBA00023224"/>
    </source>
</evidence>
<evidence type="ECO:0000256" key="3">
    <source>
        <dbReference type="PROSITE-ProRule" id="PRU00284"/>
    </source>
</evidence>
<dbReference type="CDD" id="cd06225">
    <property type="entry name" value="HAMP"/>
    <property type="match status" value="1"/>
</dbReference>
<accession>A0ABM6Y281</accession>
<evidence type="ECO:0000313" key="8">
    <source>
        <dbReference type="EMBL" id="AXO15940.1"/>
    </source>
</evidence>
<feature type="domain" description="HAMP" evidence="6">
    <location>
        <begin position="359"/>
        <end position="412"/>
    </location>
</feature>
<organism evidence="8 9">
    <name type="scientific">Thalassospira indica</name>
    <dbReference type="NCBI Taxonomy" id="1891279"/>
    <lineage>
        <taxon>Bacteria</taxon>
        <taxon>Pseudomonadati</taxon>
        <taxon>Pseudomonadota</taxon>
        <taxon>Alphaproteobacteria</taxon>
        <taxon>Rhodospirillales</taxon>
        <taxon>Thalassospiraceae</taxon>
        <taxon>Thalassospira</taxon>
    </lineage>
</organism>
<dbReference type="SMART" id="SM00283">
    <property type="entry name" value="MA"/>
    <property type="match status" value="1"/>
</dbReference>
<dbReference type="SUPFAM" id="SSF58104">
    <property type="entry name" value="Methyl-accepting chemotaxis protein (MCP) signaling domain"/>
    <property type="match status" value="1"/>
</dbReference>
<dbReference type="SMART" id="SM01358">
    <property type="entry name" value="HBM"/>
    <property type="match status" value="1"/>
</dbReference>
<sequence length="709" mass="76324">MDFESRNVLRNLTDSVDEDHRHSGRLTMVSGSSALVLNSGVLADMQIKTKTLAGFAVVLAILISALAFAYFTFVAVSHDVDEYAHYVEEAALISEIETQFLRFNSHAREFANTADPADAEAVFTYAKQLDLMLDDAREKFIGEQHRSRIEHIAEELDAYLASFASAKSLSDEYHSLILDRLEPDGIKIVADLDKLVAHAQNTGDLELLKRSVAAREHALLARLYANILIGRQDDSFGAKSADEFAKLEAALGQIGNQPLTGDLKAVLDDAKNLFADYREVFDKIRADELEIVATVHGTMREASEGIIADAEALKQELAVAEHNIFEKVVAEIILAEKEILIASIGGAVLGMVLAWVMGDRLSRPITAITTIMRRLADHDLGVEIPGQTRKDEIGQMAQAVQVFKTNAIRNDELEAEARAQEERAKEEQRRFMNQTADSFTNSVGSIIEAVAAAAVELQATATGMSQIANSASEQTTAVASASEEASGNVDSVASATEELNSSIEEINRQVVFSNEIAKKAVDQARETMRGIKELVEASNNIDHVLKLIADISDQTNMLALNATIEASRAGDAGKGFAVVANEVKTLSAQTAKATEEIRSQVDSVQSRTGFAANQIELISQTISEMEGIVATISSAVEEQSAATREIAFNIEQAATGTTVVSSNIVTVSQAVNDAGTASSDVLTAVSTLSENFATLKGATDNFVNAIRSA</sequence>
<proteinExistence type="inferred from homology"/>
<keyword evidence="4" id="KW-0472">Membrane</keyword>
<dbReference type="InterPro" id="IPR004090">
    <property type="entry name" value="Chemotax_Me-accpt_rcpt"/>
</dbReference>
<feature type="domain" description="Methyl-accepting transducer" evidence="5">
    <location>
        <begin position="446"/>
        <end position="689"/>
    </location>
</feature>
<dbReference type="InterPro" id="IPR003660">
    <property type="entry name" value="HAMP_dom"/>
</dbReference>
<feature type="domain" description="HBM" evidence="7">
    <location>
        <begin position="85"/>
        <end position="325"/>
    </location>
</feature>